<keyword evidence="4 8" id="KW-0732">Signal</keyword>
<feature type="compositionally biased region" description="Basic and acidic residues" evidence="7">
    <location>
        <begin position="164"/>
        <end position="176"/>
    </location>
</feature>
<evidence type="ECO:0000256" key="5">
    <source>
        <dbReference type="ARBA" id="ARBA00023157"/>
    </source>
</evidence>
<dbReference type="Proteomes" id="UP001142489">
    <property type="component" value="Unassembled WGS sequence"/>
</dbReference>
<dbReference type="InterPro" id="IPR010510">
    <property type="entry name" value="FGF1-bd"/>
</dbReference>
<dbReference type="Pfam" id="PF06473">
    <property type="entry name" value="FGF-BP1"/>
    <property type="match status" value="1"/>
</dbReference>
<feature type="chain" id="PRO_5040347845" description="Fibroblast growth factor-binding protein 1" evidence="8">
    <location>
        <begin position="22"/>
        <end position="234"/>
    </location>
</feature>
<keyword evidence="10" id="KW-1185">Reference proteome</keyword>
<organism evidence="9 10">
    <name type="scientific">Phrynocephalus forsythii</name>
    <dbReference type="NCBI Taxonomy" id="171643"/>
    <lineage>
        <taxon>Eukaryota</taxon>
        <taxon>Metazoa</taxon>
        <taxon>Chordata</taxon>
        <taxon>Craniata</taxon>
        <taxon>Vertebrata</taxon>
        <taxon>Euteleostomi</taxon>
        <taxon>Lepidosauria</taxon>
        <taxon>Squamata</taxon>
        <taxon>Bifurcata</taxon>
        <taxon>Unidentata</taxon>
        <taxon>Episquamata</taxon>
        <taxon>Toxicofera</taxon>
        <taxon>Iguania</taxon>
        <taxon>Acrodonta</taxon>
        <taxon>Agamidae</taxon>
        <taxon>Agaminae</taxon>
        <taxon>Phrynocephalus</taxon>
    </lineage>
</organism>
<evidence type="ECO:0000313" key="10">
    <source>
        <dbReference type="Proteomes" id="UP001142489"/>
    </source>
</evidence>
<comment type="similarity">
    <text evidence="2">Belongs to the fibroblast growth factor-binding protein family.</text>
</comment>
<evidence type="ECO:0000256" key="3">
    <source>
        <dbReference type="ARBA" id="ARBA00022525"/>
    </source>
</evidence>
<sequence>MKVRHFALLCALFMFSQLLQAEGERQKGRKKEKANNGKGGRPQSASNNQNGRDQKAPGQKGSLKGKFITKEKFVCTWMVNEFETATLKIDCKKEEDTFSCEFFSNPSTCPQYPENKKAFWKQITRSLKKKKNMCQDSTSVVKSRLCNKGPPSAHLRLIKQIPENDKQKKPVSHEKVPLTPVTPVETENQPEKTASECVEDIDYIDQSKVAEEYCSETWLSLCKFFISMVQDKKC</sequence>
<comment type="caution">
    <text evidence="9">The sequence shown here is derived from an EMBL/GenBank/DDBJ whole genome shotgun (WGS) entry which is preliminary data.</text>
</comment>
<keyword evidence="5" id="KW-1015">Disulfide bond</keyword>
<dbReference type="PANTHER" id="PTHR15258:SF2">
    <property type="entry name" value="FIBROBLAST GROWTH FACTOR-BINDING PROTEIN 1"/>
    <property type="match status" value="1"/>
</dbReference>
<evidence type="ECO:0008006" key="11">
    <source>
        <dbReference type="Google" id="ProtNLM"/>
    </source>
</evidence>
<evidence type="ECO:0000256" key="8">
    <source>
        <dbReference type="SAM" id="SignalP"/>
    </source>
</evidence>
<feature type="signal peptide" evidence="8">
    <location>
        <begin position="1"/>
        <end position="21"/>
    </location>
</feature>
<proteinExistence type="inferred from homology"/>
<gene>
    <name evidence="9" type="ORF">JRQ81_015380</name>
</gene>
<protein>
    <recommendedName>
        <fullName evidence="11">Fibroblast growth factor-binding protein 1</fullName>
    </recommendedName>
</protein>
<dbReference type="AlphaFoldDB" id="A0A9Q0XX54"/>
<evidence type="ECO:0000256" key="2">
    <source>
        <dbReference type="ARBA" id="ARBA00008326"/>
    </source>
</evidence>
<evidence type="ECO:0000256" key="6">
    <source>
        <dbReference type="ARBA" id="ARBA00023183"/>
    </source>
</evidence>
<dbReference type="GO" id="GO:0019838">
    <property type="term" value="F:growth factor binding"/>
    <property type="evidence" value="ECO:0007669"/>
    <property type="project" value="UniProtKB-KW"/>
</dbReference>
<keyword evidence="6" id="KW-0340">Growth factor binding</keyword>
<dbReference type="OrthoDB" id="8875908at2759"/>
<name>A0A9Q0XX54_9SAUR</name>
<dbReference type="PANTHER" id="PTHR15258">
    <property type="entry name" value="FGF BINDING PROTEIN-RELATED"/>
    <property type="match status" value="1"/>
</dbReference>
<dbReference type="GO" id="GO:0007267">
    <property type="term" value="P:cell-cell signaling"/>
    <property type="evidence" value="ECO:0007669"/>
    <property type="project" value="TreeGrafter"/>
</dbReference>
<evidence type="ECO:0000313" key="9">
    <source>
        <dbReference type="EMBL" id="KAJ7329206.1"/>
    </source>
</evidence>
<evidence type="ECO:0000256" key="1">
    <source>
        <dbReference type="ARBA" id="ARBA00004613"/>
    </source>
</evidence>
<feature type="region of interest" description="Disordered" evidence="7">
    <location>
        <begin position="164"/>
        <end position="193"/>
    </location>
</feature>
<keyword evidence="3" id="KW-0964">Secreted</keyword>
<comment type="subcellular location">
    <subcellularLocation>
        <location evidence="1">Secreted</location>
    </subcellularLocation>
</comment>
<reference evidence="9" key="1">
    <citation type="journal article" date="2023" name="DNA Res.">
        <title>Chromosome-level genome assembly of Phrynocephalus forsythii using third-generation DNA sequencing and Hi-C analysis.</title>
        <authorList>
            <person name="Qi Y."/>
            <person name="Zhao W."/>
            <person name="Zhao Y."/>
            <person name="Niu C."/>
            <person name="Cao S."/>
            <person name="Zhang Y."/>
        </authorList>
    </citation>
    <scope>NUCLEOTIDE SEQUENCE</scope>
    <source>
        <tissue evidence="9">Muscle</tissue>
    </source>
</reference>
<evidence type="ECO:0000256" key="4">
    <source>
        <dbReference type="ARBA" id="ARBA00022729"/>
    </source>
</evidence>
<evidence type="ECO:0000256" key="7">
    <source>
        <dbReference type="SAM" id="MobiDB-lite"/>
    </source>
</evidence>
<dbReference type="EMBL" id="JAPFRF010000006">
    <property type="protein sequence ID" value="KAJ7329206.1"/>
    <property type="molecule type" value="Genomic_DNA"/>
</dbReference>
<dbReference type="GO" id="GO:0005576">
    <property type="term" value="C:extracellular region"/>
    <property type="evidence" value="ECO:0007669"/>
    <property type="project" value="UniProtKB-SubCell"/>
</dbReference>
<accession>A0A9Q0XX54</accession>
<feature type="region of interest" description="Disordered" evidence="7">
    <location>
        <begin position="24"/>
        <end position="62"/>
    </location>
</feature>